<protein>
    <recommendedName>
        <fullName evidence="2">Sfi1 spindle body domain-containing protein</fullName>
    </recommendedName>
</protein>
<feature type="region of interest" description="Disordered" evidence="1">
    <location>
        <begin position="944"/>
        <end position="1093"/>
    </location>
</feature>
<dbReference type="Pfam" id="PF08457">
    <property type="entry name" value="Sfi1"/>
    <property type="match status" value="1"/>
</dbReference>
<evidence type="ECO:0000313" key="4">
    <source>
        <dbReference type="Proteomes" id="UP001049176"/>
    </source>
</evidence>
<dbReference type="GeneID" id="66077740"/>
<feature type="compositionally biased region" description="Polar residues" evidence="1">
    <location>
        <begin position="19"/>
        <end position="28"/>
    </location>
</feature>
<accession>A0A9P7RZI2</accession>
<evidence type="ECO:0000259" key="2">
    <source>
        <dbReference type="Pfam" id="PF08457"/>
    </source>
</evidence>
<dbReference type="RefSeq" id="XP_043008772.1">
    <property type="nucleotide sequence ID" value="XM_043153488.1"/>
</dbReference>
<sequence length="1093" mass="129202">MFGFRPSRASPPARITPPADNTTPSLDVSRSSITATIPELAGLSSEDVELIEAIIERTGPNAAFLSVFKAYSDVLKERGLNSKEIFYYGKLLKLGTLKGGSWGEKWQMIKQQNRYDRSTRPGVGRMRGLSGDRAPCLPPPSTLAPSSHLTDDLFSSISQVHEHTDIAASQTSFDIGTEVAIQPLSSPFDARPLSSDLTDNTLGIHLHESPLLSAPPSLQLPLHGEQQHLTGRHLDFEPSVQSLSSTPPSYQSSVSKYRAAKSYMTQGRERRDNALNEEDAWNRVKVLQDEREADRFRDDSLLERSWDIWKQMYTWILTMNQQIGEARENLILRIYLQRWRERTASQREWCNRIAAVDNKRRLKAAFNIWKQRLQDRLQEKQKMAWRQDMRVRLATIRRHRKEALLKEYWIHWRRAYQYRLSEAHCCDRLRLRCYSQWKERLHRVYRSEDNADQAHRDALLGRFWEYWKRTIELRVPERVMNRQVELRVKREVFEVWKKQWVDHRIARAFYIRRLAKRMMKSWKSAKDRTTALECRADKHLARQDNILLRAVMRVWKARERGKLLEKVKAFRLVRSAWAVWKLQLHTLEEAQALAVRFSERLNCSTSKMAFQRWREVHASHLRSQAFVAQFNKAQLVRRMILRWRVALFKRLKMVKKARMAERYLLLRRFWATMKQKYREKIRLAKLQECERNKVKIFFDIWLHRSRKQRQIREAERIIQDRVRKRILHSSLQRWTIRVVDIKDRELRVAQEYHNRHRAVLLTSAFNHWKQIHTRHNEELRLMQSYQDIKREEMFKRIFYQWLTAARTRRHRRLVLQEKEEERKLVALSSAWEKWRERYMEARLQPLEYRLVISNAQRLKYQAFSSWQAKTDSLPAIKFHANHVKVKCWNIWLQQLPRAVQARKAREFESKSILKKFLDKWIQVHRTKLSLKAVARARYFPVSASKPSSRPAVHSRPLTGSAIPPTKATFPHRALRIENSDGDADPEAGPSEPLMRHLRPLTARSGLFPTRARTDPSPTRTVLSVPRTRESSPTRSTKSAAPAPWYSKNAPTRFPPTPSSVAGTEGRSTLWQELREVQRRSQSPSVLSRRSRPP</sequence>
<evidence type="ECO:0000313" key="3">
    <source>
        <dbReference type="EMBL" id="KAG7092302.1"/>
    </source>
</evidence>
<reference evidence="3" key="1">
    <citation type="journal article" date="2021" name="Genome Biol. Evol.">
        <title>The assembled and annotated genome of the fairy-ring fungus Marasmius oreades.</title>
        <authorList>
            <person name="Hiltunen M."/>
            <person name="Ament-Velasquez S.L."/>
            <person name="Johannesson H."/>
        </authorList>
    </citation>
    <scope>NUCLEOTIDE SEQUENCE</scope>
    <source>
        <strain evidence="3">03SP1</strain>
    </source>
</reference>
<comment type="caution">
    <text evidence="3">The sequence shown here is derived from an EMBL/GenBank/DDBJ whole genome shotgun (WGS) entry which is preliminary data.</text>
</comment>
<dbReference type="EMBL" id="CM032185">
    <property type="protein sequence ID" value="KAG7092302.1"/>
    <property type="molecule type" value="Genomic_DNA"/>
</dbReference>
<feature type="region of interest" description="Disordered" evidence="1">
    <location>
        <begin position="113"/>
        <end position="141"/>
    </location>
</feature>
<evidence type="ECO:0000256" key="1">
    <source>
        <dbReference type="SAM" id="MobiDB-lite"/>
    </source>
</evidence>
<dbReference type="InterPro" id="IPR013665">
    <property type="entry name" value="Sfi1_dom"/>
</dbReference>
<gene>
    <name evidence="3" type="ORF">E1B28_008664</name>
</gene>
<keyword evidence="4" id="KW-1185">Reference proteome</keyword>
<feature type="region of interest" description="Disordered" evidence="1">
    <location>
        <begin position="1"/>
        <end position="28"/>
    </location>
</feature>
<dbReference type="Proteomes" id="UP001049176">
    <property type="component" value="Chromosome 5"/>
</dbReference>
<dbReference type="KEGG" id="more:E1B28_008664"/>
<proteinExistence type="predicted"/>
<feature type="compositionally biased region" description="Polar residues" evidence="1">
    <location>
        <begin position="1058"/>
        <end position="1070"/>
    </location>
</feature>
<name>A0A9P7RZI2_9AGAR</name>
<organism evidence="3 4">
    <name type="scientific">Marasmius oreades</name>
    <name type="common">fairy-ring Marasmius</name>
    <dbReference type="NCBI Taxonomy" id="181124"/>
    <lineage>
        <taxon>Eukaryota</taxon>
        <taxon>Fungi</taxon>
        <taxon>Dikarya</taxon>
        <taxon>Basidiomycota</taxon>
        <taxon>Agaricomycotina</taxon>
        <taxon>Agaricomycetes</taxon>
        <taxon>Agaricomycetidae</taxon>
        <taxon>Agaricales</taxon>
        <taxon>Marasmiineae</taxon>
        <taxon>Marasmiaceae</taxon>
        <taxon>Marasmius</taxon>
    </lineage>
</organism>
<dbReference type="OrthoDB" id="1933281at2759"/>
<feature type="domain" description="Sfi1 spindle body" evidence="2">
    <location>
        <begin position="429"/>
        <end position="669"/>
    </location>
</feature>
<dbReference type="AlphaFoldDB" id="A0A9P7RZI2"/>